<evidence type="ECO:0000259" key="5">
    <source>
        <dbReference type="PROSITE" id="PS50931"/>
    </source>
</evidence>
<feature type="domain" description="HTH lysR-type" evidence="5">
    <location>
        <begin position="9"/>
        <end position="66"/>
    </location>
</feature>
<sequence length="293" mass="31402">MPDRNRTALDWDDVRYAVALARHGSLSATARALGVNHATVSRRLEALERALGRPIFDRRPDGYRPNAAGAAVLAEAEAMEAGAMALLRRLDRAEDGPAGPVRLTTARSLALGFLIDRLDGLRRRHPGIALELVLETRITSLARREAEIALRLGQPADSALVGRRVASIAYRAYAAPAVAAEAASGGTPPLIGDEEAESEATWLARRHPGRPVAFRCDSQMAQAAAARAGWGVALLPRFLGDPDPGLAPIALDALPPPREIWLLIRPDLAEAPRVRAVADALADLFRENRALFG</sequence>
<dbReference type="InterPro" id="IPR000847">
    <property type="entry name" value="LysR_HTH_N"/>
</dbReference>
<dbReference type="InterPro" id="IPR036388">
    <property type="entry name" value="WH-like_DNA-bd_sf"/>
</dbReference>
<accession>A0A211ZQN2</accession>
<dbReference type="GO" id="GO:0043565">
    <property type="term" value="F:sequence-specific DNA binding"/>
    <property type="evidence" value="ECO:0007669"/>
    <property type="project" value="TreeGrafter"/>
</dbReference>
<gene>
    <name evidence="6" type="ORF">BWR60_09155</name>
</gene>
<dbReference type="Pfam" id="PF00126">
    <property type="entry name" value="HTH_1"/>
    <property type="match status" value="1"/>
</dbReference>
<keyword evidence="2" id="KW-0805">Transcription regulation</keyword>
<dbReference type="InterPro" id="IPR058163">
    <property type="entry name" value="LysR-type_TF_proteobact-type"/>
</dbReference>
<dbReference type="GO" id="GO:0003700">
    <property type="term" value="F:DNA-binding transcription factor activity"/>
    <property type="evidence" value="ECO:0007669"/>
    <property type="project" value="InterPro"/>
</dbReference>
<dbReference type="AlphaFoldDB" id="A0A211ZQN2"/>
<dbReference type="GO" id="GO:0006351">
    <property type="term" value="P:DNA-templated transcription"/>
    <property type="evidence" value="ECO:0007669"/>
    <property type="project" value="TreeGrafter"/>
</dbReference>
<dbReference type="SUPFAM" id="SSF53850">
    <property type="entry name" value="Periplasmic binding protein-like II"/>
    <property type="match status" value="1"/>
</dbReference>
<dbReference type="Gene3D" id="1.10.10.10">
    <property type="entry name" value="Winged helix-like DNA-binding domain superfamily/Winged helix DNA-binding domain"/>
    <property type="match status" value="1"/>
</dbReference>
<comment type="caution">
    <text evidence="6">The sequence shown here is derived from an EMBL/GenBank/DDBJ whole genome shotgun (WGS) entry which is preliminary data.</text>
</comment>
<evidence type="ECO:0000313" key="7">
    <source>
        <dbReference type="Proteomes" id="UP000196655"/>
    </source>
</evidence>
<dbReference type="Gene3D" id="3.40.190.290">
    <property type="match status" value="1"/>
</dbReference>
<reference evidence="7" key="1">
    <citation type="submission" date="2017-05" db="EMBL/GenBank/DDBJ databases">
        <authorList>
            <person name="Macchi M."/>
            <person name="Festa S."/>
            <person name="Coppotelli B.M."/>
            <person name="Morelli I.S."/>
        </authorList>
    </citation>
    <scope>NUCLEOTIDE SEQUENCE [LARGE SCALE GENOMIC DNA]</scope>
    <source>
        <strain evidence="7">I</strain>
    </source>
</reference>
<dbReference type="STRING" id="1122125.GCA_000423185_00186"/>
<evidence type="ECO:0000256" key="1">
    <source>
        <dbReference type="ARBA" id="ARBA00009437"/>
    </source>
</evidence>
<dbReference type="InterPro" id="IPR036390">
    <property type="entry name" value="WH_DNA-bd_sf"/>
</dbReference>
<proteinExistence type="inferred from homology"/>
<protein>
    <recommendedName>
        <fullName evidence="5">HTH lysR-type domain-containing protein</fullName>
    </recommendedName>
</protein>
<dbReference type="PANTHER" id="PTHR30537">
    <property type="entry name" value="HTH-TYPE TRANSCRIPTIONAL REGULATOR"/>
    <property type="match status" value="1"/>
</dbReference>
<dbReference type="PANTHER" id="PTHR30537:SF3">
    <property type="entry name" value="TRANSCRIPTIONAL REGULATORY PROTEIN"/>
    <property type="match status" value="1"/>
</dbReference>
<organism evidence="6 7">
    <name type="scientific">Inquilinus limosus</name>
    <dbReference type="NCBI Taxonomy" id="171674"/>
    <lineage>
        <taxon>Bacteria</taxon>
        <taxon>Pseudomonadati</taxon>
        <taxon>Pseudomonadota</taxon>
        <taxon>Alphaproteobacteria</taxon>
        <taxon>Rhodospirillales</taxon>
        <taxon>Rhodospirillaceae</taxon>
        <taxon>Inquilinus</taxon>
    </lineage>
</organism>
<dbReference type="PROSITE" id="PS50931">
    <property type="entry name" value="HTH_LYSR"/>
    <property type="match status" value="1"/>
</dbReference>
<dbReference type="OrthoDB" id="7333438at2"/>
<evidence type="ECO:0000313" key="6">
    <source>
        <dbReference type="EMBL" id="OWJ67583.1"/>
    </source>
</evidence>
<dbReference type="SUPFAM" id="SSF46785">
    <property type="entry name" value="Winged helix' DNA-binding domain"/>
    <property type="match status" value="1"/>
</dbReference>
<evidence type="ECO:0000256" key="2">
    <source>
        <dbReference type="ARBA" id="ARBA00023015"/>
    </source>
</evidence>
<dbReference type="Proteomes" id="UP000196655">
    <property type="component" value="Unassembled WGS sequence"/>
</dbReference>
<evidence type="ECO:0000256" key="4">
    <source>
        <dbReference type="ARBA" id="ARBA00023163"/>
    </source>
</evidence>
<dbReference type="EMBL" id="NHON01000012">
    <property type="protein sequence ID" value="OWJ67583.1"/>
    <property type="molecule type" value="Genomic_DNA"/>
</dbReference>
<keyword evidence="4" id="KW-0804">Transcription</keyword>
<dbReference type="InterPro" id="IPR005119">
    <property type="entry name" value="LysR_subst-bd"/>
</dbReference>
<dbReference type="Pfam" id="PF03466">
    <property type="entry name" value="LysR_substrate"/>
    <property type="match status" value="1"/>
</dbReference>
<keyword evidence="3" id="KW-0238">DNA-binding</keyword>
<name>A0A211ZQN2_9PROT</name>
<comment type="similarity">
    <text evidence="1">Belongs to the LysR transcriptional regulatory family.</text>
</comment>
<evidence type="ECO:0000256" key="3">
    <source>
        <dbReference type="ARBA" id="ARBA00023125"/>
    </source>
</evidence>
<keyword evidence="7" id="KW-1185">Reference proteome</keyword>